<feature type="compositionally biased region" description="Polar residues" evidence="1">
    <location>
        <begin position="9"/>
        <end position="19"/>
    </location>
</feature>
<sequence>MKRRRNHDANPNESSSIPTSFPAAPHIVRSAETRLNSRSNQAAVPKTSELAFFKKLKKHAGERFDCQPIQREESQSKKFNSSKFGEVEEGTKMLVRTFVRPTEETNINKNCCEDFGLPLSVGKFSSKELGSVLSMETVMSMDSRLPLPVNHVAHHDCDPVLSPFGRAESNT</sequence>
<feature type="non-terminal residue" evidence="2">
    <location>
        <position position="171"/>
    </location>
</feature>
<evidence type="ECO:0000313" key="3">
    <source>
        <dbReference type="Proteomes" id="UP000188268"/>
    </source>
</evidence>
<evidence type="ECO:0000256" key="1">
    <source>
        <dbReference type="SAM" id="MobiDB-lite"/>
    </source>
</evidence>
<protein>
    <submittedName>
        <fullName evidence="2">Uncharacterized protein</fullName>
    </submittedName>
</protein>
<dbReference type="Proteomes" id="UP000188268">
    <property type="component" value="Unassembled WGS sequence"/>
</dbReference>
<accession>A0A1R3JSS5</accession>
<feature type="region of interest" description="Disordered" evidence="1">
    <location>
        <begin position="1"/>
        <end position="24"/>
    </location>
</feature>
<gene>
    <name evidence="2" type="ORF">CCACVL1_04432</name>
</gene>
<dbReference type="EMBL" id="AWWV01007174">
    <property type="protein sequence ID" value="OMO97840.1"/>
    <property type="molecule type" value="Genomic_DNA"/>
</dbReference>
<reference evidence="2 3" key="1">
    <citation type="submission" date="2013-09" db="EMBL/GenBank/DDBJ databases">
        <title>Corchorus capsularis genome sequencing.</title>
        <authorList>
            <person name="Alam M."/>
            <person name="Haque M.S."/>
            <person name="Islam M.S."/>
            <person name="Emdad E.M."/>
            <person name="Islam M.M."/>
            <person name="Ahmed B."/>
            <person name="Halim A."/>
            <person name="Hossen Q.M.M."/>
            <person name="Hossain M.Z."/>
            <person name="Ahmed R."/>
            <person name="Khan M.M."/>
            <person name="Islam R."/>
            <person name="Rashid M.M."/>
            <person name="Khan S.A."/>
            <person name="Rahman M.S."/>
            <person name="Alam M."/>
        </authorList>
    </citation>
    <scope>NUCLEOTIDE SEQUENCE [LARGE SCALE GENOMIC DNA]</scope>
    <source>
        <strain evidence="3">cv. CVL-1</strain>
        <tissue evidence="2">Whole seedling</tissue>
    </source>
</reference>
<dbReference type="AlphaFoldDB" id="A0A1R3JSS5"/>
<evidence type="ECO:0000313" key="2">
    <source>
        <dbReference type="EMBL" id="OMO97840.1"/>
    </source>
</evidence>
<organism evidence="2 3">
    <name type="scientific">Corchorus capsularis</name>
    <name type="common">Jute</name>
    <dbReference type="NCBI Taxonomy" id="210143"/>
    <lineage>
        <taxon>Eukaryota</taxon>
        <taxon>Viridiplantae</taxon>
        <taxon>Streptophyta</taxon>
        <taxon>Embryophyta</taxon>
        <taxon>Tracheophyta</taxon>
        <taxon>Spermatophyta</taxon>
        <taxon>Magnoliopsida</taxon>
        <taxon>eudicotyledons</taxon>
        <taxon>Gunneridae</taxon>
        <taxon>Pentapetalae</taxon>
        <taxon>rosids</taxon>
        <taxon>malvids</taxon>
        <taxon>Malvales</taxon>
        <taxon>Malvaceae</taxon>
        <taxon>Grewioideae</taxon>
        <taxon>Apeibeae</taxon>
        <taxon>Corchorus</taxon>
    </lineage>
</organism>
<proteinExistence type="predicted"/>
<name>A0A1R3JSS5_COCAP</name>
<comment type="caution">
    <text evidence="2">The sequence shown here is derived from an EMBL/GenBank/DDBJ whole genome shotgun (WGS) entry which is preliminary data.</text>
</comment>
<dbReference type="Gramene" id="OMO97840">
    <property type="protein sequence ID" value="OMO97840"/>
    <property type="gene ID" value="CCACVL1_04432"/>
</dbReference>
<keyword evidence="3" id="KW-1185">Reference proteome</keyword>
<dbReference type="OrthoDB" id="1938423at2759"/>